<accession>A0A9W6W6H2</accession>
<evidence type="ECO:0000259" key="2">
    <source>
        <dbReference type="Pfam" id="PF04909"/>
    </source>
</evidence>
<comment type="caution">
    <text evidence="3">The sequence shown here is derived from an EMBL/GenBank/DDBJ whole genome shotgun (WGS) entry which is preliminary data.</text>
</comment>
<dbReference type="PANTHER" id="PTHR21240">
    <property type="entry name" value="2-AMINO-3-CARBOXYLMUCONATE-6-SEMIALDEHYDE DECARBOXYLASE"/>
    <property type="match status" value="1"/>
</dbReference>
<reference evidence="3" key="1">
    <citation type="submission" date="2023-03" db="EMBL/GenBank/DDBJ databases">
        <title>Actinorhabdospora filicis NBRC 111898.</title>
        <authorList>
            <person name="Ichikawa N."/>
            <person name="Sato H."/>
            <person name="Tonouchi N."/>
        </authorList>
    </citation>
    <scope>NUCLEOTIDE SEQUENCE</scope>
    <source>
        <strain evidence="3">NBRC 111898</strain>
    </source>
</reference>
<dbReference type="RefSeq" id="WP_285660803.1">
    <property type="nucleotide sequence ID" value="NZ_BSTX01000001.1"/>
</dbReference>
<dbReference type="InterPro" id="IPR006680">
    <property type="entry name" value="Amidohydro-rel"/>
</dbReference>
<protein>
    <submittedName>
        <fullName evidence="3">Amidohydrolase</fullName>
    </submittedName>
</protein>
<gene>
    <name evidence="3" type="ORF">Afil01_03660</name>
</gene>
<dbReference type="GO" id="GO:0016787">
    <property type="term" value="F:hydrolase activity"/>
    <property type="evidence" value="ECO:0007669"/>
    <property type="project" value="InterPro"/>
</dbReference>
<dbReference type="Gene3D" id="3.20.20.140">
    <property type="entry name" value="Metal-dependent hydrolases"/>
    <property type="match status" value="1"/>
</dbReference>
<organism evidence="3 4">
    <name type="scientific">Actinorhabdospora filicis</name>
    <dbReference type="NCBI Taxonomy" id="1785913"/>
    <lineage>
        <taxon>Bacteria</taxon>
        <taxon>Bacillati</taxon>
        <taxon>Actinomycetota</taxon>
        <taxon>Actinomycetes</taxon>
        <taxon>Micromonosporales</taxon>
        <taxon>Micromonosporaceae</taxon>
        <taxon>Actinorhabdospora</taxon>
    </lineage>
</organism>
<keyword evidence="4" id="KW-1185">Reference proteome</keyword>
<sequence length="316" mass="33945">MRIDVHAHLWTDAYLDLLDSYGRADTATQRGTGAGYTEAELEARFALNDSAGIGHQVLSVSPQNPHFARRDHAIGAARMANDVYAEAVAAHPGRFSAFAALPLPHVDAALAELERALDTLGMLGVAVTTDVLGHTLADPLLAPVLAELNRRGSVLYVHPSGHGAGTPLIERHRMRWMVGAPMEDTIAAMHMILADIPSRYPRLKIINSHLGGALPMLLQRADNQYRWESPETRELPSETARRMWYDTVSHGHVPALRAAAETFGADRLVLGTDFPYQNGDLLRRAVTSIGDALDPAGASAVLDANAAAVLGLGRAA</sequence>
<evidence type="ECO:0000313" key="3">
    <source>
        <dbReference type="EMBL" id="GLZ75559.1"/>
    </source>
</evidence>
<feature type="domain" description="Amidohydrolase-related" evidence="2">
    <location>
        <begin position="3"/>
        <end position="312"/>
    </location>
</feature>
<dbReference type="PANTHER" id="PTHR21240:SF28">
    <property type="entry name" value="ISO-OROTATE DECARBOXYLASE (EUROFUNG)"/>
    <property type="match status" value="1"/>
</dbReference>
<dbReference type="InterPro" id="IPR032466">
    <property type="entry name" value="Metal_Hydrolase"/>
</dbReference>
<dbReference type="AlphaFoldDB" id="A0A9W6W6H2"/>
<dbReference type="InterPro" id="IPR032465">
    <property type="entry name" value="ACMSD"/>
</dbReference>
<dbReference type="EMBL" id="BSTX01000001">
    <property type="protein sequence ID" value="GLZ75559.1"/>
    <property type="molecule type" value="Genomic_DNA"/>
</dbReference>
<evidence type="ECO:0000256" key="1">
    <source>
        <dbReference type="ARBA" id="ARBA00023239"/>
    </source>
</evidence>
<proteinExistence type="predicted"/>
<keyword evidence="1" id="KW-0456">Lyase</keyword>
<evidence type="ECO:0000313" key="4">
    <source>
        <dbReference type="Proteomes" id="UP001165079"/>
    </source>
</evidence>
<dbReference type="GO" id="GO:0005737">
    <property type="term" value="C:cytoplasm"/>
    <property type="evidence" value="ECO:0007669"/>
    <property type="project" value="TreeGrafter"/>
</dbReference>
<dbReference type="Pfam" id="PF04909">
    <property type="entry name" value="Amidohydro_2"/>
    <property type="match status" value="1"/>
</dbReference>
<dbReference type="GO" id="GO:0019748">
    <property type="term" value="P:secondary metabolic process"/>
    <property type="evidence" value="ECO:0007669"/>
    <property type="project" value="TreeGrafter"/>
</dbReference>
<dbReference type="SUPFAM" id="SSF51556">
    <property type="entry name" value="Metallo-dependent hydrolases"/>
    <property type="match status" value="1"/>
</dbReference>
<dbReference type="Proteomes" id="UP001165079">
    <property type="component" value="Unassembled WGS sequence"/>
</dbReference>
<name>A0A9W6W6H2_9ACTN</name>
<dbReference type="GO" id="GO:0016831">
    <property type="term" value="F:carboxy-lyase activity"/>
    <property type="evidence" value="ECO:0007669"/>
    <property type="project" value="InterPro"/>
</dbReference>